<evidence type="ECO:0000256" key="1">
    <source>
        <dbReference type="SAM" id="MobiDB-lite"/>
    </source>
</evidence>
<keyword evidence="2" id="KW-0732">Signal</keyword>
<feature type="region of interest" description="Disordered" evidence="1">
    <location>
        <begin position="188"/>
        <end position="207"/>
    </location>
</feature>
<accession>A0A507QLI8</accession>
<evidence type="ECO:0000313" key="4">
    <source>
        <dbReference type="Proteomes" id="UP000319663"/>
    </source>
</evidence>
<evidence type="ECO:0008006" key="5">
    <source>
        <dbReference type="Google" id="ProtNLM"/>
    </source>
</evidence>
<reference evidence="3 4" key="1">
    <citation type="submission" date="2019-06" db="EMBL/GenBank/DDBJ databases">
        <title>Wine fermentation using esterase from Monascus purpureus.</title>
        <authorList>
            <person name="Geng C."/>
            <person name="Zhang Y."/>
        </authorList>
    </citation>
    <scope>NUCLEOTIDE SEQUENCE [LARGE SCALE GENOMIC DNA]</scope>
    <source>
        <strain evidence="3">HQ1</strain>
    </source>
</reference>
<evidence type="ECO:0000313" key="3">
    <source>
        <dbReference type="EMBL" id="TQB68062.1"/>
    </source>
</evidence>
<keyword evidence="4" id="KW-1185">Reference proteome</keyword>
<feature type="chain" id="PRO_5021290147" description="Ubiquitin 3 binding protein But2 C-terminal domain-containing protein" evidence="2">
    <location>
        <begin position="23"/>
        <end position="256"/>
    </location>
</feature>
<dbReference type="AlphaFoldDB" id="A0A507QLI8"/>
<feature type="signal peptide" evidence="2">
    <location>
        <begin position="1"/>
        <end position="22"/>
    </location>
</feature>
<sequence length="256" mass="27935">MKSQLPLTVLFLIFIAVHSTLGTAIDRSGSGSPNQRYSKEQDQKQLLNHVSSLNKDEDTESKDKTRTGPAAAYSSSSSPIKFTGERIPGGSGFHFCDSREEREGDVFEIEEVGISSKPEVNSIVFFNMSGTFHDNVSPNSTINVTTIINGRRTSRVVDFCSFAQTVEQRSPGTSSSFSFSSSRSHSSSLSLAAGQGQGGSENQNHIHACPPHRGWGVIRRGDSVFVDPEGVWSFFLDAYVPDGRRLFCIVANVEMD</sequence>
<proteinExistence type="predicted"/>
<protein>
    <recommendedName>
        <fullName evidence="5">Ubiquitin 3 binding protein But2 C-terminal domain-containing protein</fullName>
    </recommendedName>
</protein>
<evidence type="ECO:0000256" key="2">
    <source>
        <dbReference type="SAM" id="SignalP"/>
    </source>
</evidence>
<dbReference type="Proteomes" id="UP000319663">
    <property type="component" value="Unassembled WGS sequence"/>
</dbReference>
<gene>
    <name evidence="3" type="ORF">MPDQ_004070</name>
</gene>
<dbReference type="EMBL" id="VIFY01000258">
    <property type="protein sequence ID" value="TQB68062.1"/>
    <property type="molecule type" value="Genomic_DNA"/>
</dbReference>
<feature type="region of interest" description="Disordered" evidence="1">
    <location>
        <begin position="51"/>
        <end position="82"/>
    </location>
</feature>
<name>A0A507QLI8_MONPU</name>
<comment type="caution">
    <text evidence="3">The sequence shown here is derived from an EMBL/GenBank/DDBJ whole genome shotgun (WGS) entry which is preliminary data.</text>
</comment>
<organism evidence="3 4">
    <name type="scientific">Monascus purpureus</name>
    <name type="common">Red mold</name>
    <name type="synonym">Monascus anka</name>
    <dbReference type="NCBI Taxonomy" id="5098"/>
    <lineage>
        <taxon>Eukaryota</taxon>
        <taxon>Fungi</taxon>
        <taxon>Dikarya</taxon>
        <taxon>Ascomycota</taxon>
        <taxon>Pezizomycotina</taxon>
        <taxon>Eurotiomycetes</taxon>
        <taxon>Eurotiomycetidae</taxon>
        <taxon>Eurotiales</taxon>
        <taxon>Aspergillaceae</taxon>
        <taxon>Monascus</taxon>
    </lineage>
</organism>